<dbReference type="Gramene" id="Ma02_t17010.1">
    <property type="protein sequence ID" value="Ma02_p17010.1"/>
    <property type="gene ID" value="Ma02_g17010"/>
</dbReference>
<keyword evidence="5" id="KW-1185">Reference proteome</keyword>
<keyword evidence="1" id="KW-0812">Transmembrane</keyword>
<proteinExistence type="predicted"/>
<evidence type="ECO:0000313" key="4">
    <source>
        <dbReference type="EnsemblPlants" id="Ma02_p17010.1"/>
    </source>
</evidence>
<feature type="signal peptide" evidence="2">
    <location>
        <begin position="1"/>
        <end position="20"/>
    </location>
</feature>
<protein>
    <submittedName>
        <fullName evidence="3">(wild Malaysian banana) hypothetical protein</fullName>
    </submittedName>
</protein>
<sequence length="167" mass="19762">MKMSIILVLCLQLIFQVMEGELQINMRVPFHLFLLNIRHQMPLINLNKVGSRLHLHYQNTTKPQIVFFRTVHLMTVMLFVRLLNWAIHFIYLIRQISIMTVIAGWRRHRYTHQNHQVTMNSILLIMQESPLRQPLRTRTTGMATGPCKTREDISHIGFMRTVMIAFA</sequence>
<evidence type="ECO:0000313" key="5">
    <source>
        <dbReference type="Proteomes" id="UP000012960"/>
    </source>
</evidence>
<dbReference type="EnsemblPlants" id="Ma02_t17010.1">
    <property type="protein sequence ID" value="Ma02_p17010.1"/>
    <property type="gene ID" value="Ma02_g17010"/>
</dbReference>
<dbReference type="InParanoid" id="A0A804I3P5"/>
<dbReference type="Proteomes" id="UP000012960">
    <property type="component" value="Unplaced"/>
</dbReference>
<accession>A0A804I3P5</accession>
<evidence type="ECO:0000256" key="1">
    <source>
        <dbReference type="SAM" id="Phobius"/>
    </source>
</evidence>
<dbReference type="EMBL" id="HG996467">
    <property type="protein sequence ID" value="CAG1862292.1"/>
    <property type="molecule type" value="Genomic_DNA"/>
</dbReference>
<reference evidence="3" key="1">
    <citation type="submission" date="2021-03" db="EMBL/GenBank/DDBJ databases">
        <authorList>
            <consortium name="Genoscope - CEA"/>
            <person name="William W."/>
        </authorList>
    </citation>
    <scope>NUCLEOTIDE SEQUENCE</scope>
    <source>
        <strain evidence="3">Doubled-haploid Pahang</strain>
    </source>
</reference>
<keyword evidence="1" id="KW-0472">Membrane</keyword>
<keyword evidence="2" id="KW-0732">Signal</keyword>
<dbReference type="AlphaFoldDB" id="A0A804I3P5"/>
<feature type="chain" id="PRO_5036219702" evidence="2">
    <location>
        <begin position="21"/>
        <end position="167"/>
    </location>
</feature>
<organism evidence="4 5">
    <name type="scientific">Musa acuminata subsp. malaccensis</name>
    <name type="common">Wild banana</name>
    <name type="synonym">Musa malaccensis</name>
    <dbReference type="NCBI Taxonomy" id="214687"/>
    <lineage>
        <taxon>Eukaryota</taxon>
        <taxon>Viridiplantae</taxon>
        <taxon>Streptophyta</taxon>
        <taxon>Embryophyta</taxon>
        <taxon>Tracheophyta</taxon>
        <taxon>Spermatophyta</taxon>
        <taxon>Magnoliopsida</taxon>
        <taxon>Liliopsida</taxon>
        <taxon>Zingiberales</taxon>
        <taxon>Musaceae</taxon>
        <taxon>Musa</taxon>
    </lineage>
</organism>
<gene>
    <name evidence="3" type="ORF">GSMUA_71860.1</name>
</gene>
<name>A0A804I3P5_MUSAM</name>
<keyword evidence="1" id="KW-1133">Transmembrane helix</keyword>
<reference evidence="4" key="2">
    <citation type="submission" date="2021-05" db="UniProtKB">
        <authorList>
            <consortium name="EnsemblPlants"/>
        </authorList>
    </citation>
    <scope>IDENTIFICATION</scope>
    <source>
        <strain evidence="4">subsp. malaccensis</strain>
    </source>
</reference>
<feature type="transmembrane region" description="Helical" evidence="1">
    <location>
        <begin position="82"/>
        <end position="105"/>
    </location>
</feature>
<evidence type="ECO:0000256" key="2">
    <source>
        <dbReference type="SAM" id="SignalP"/>
    </source>
</evidence>
<evidence type="ECO:0000313" key="3">
    <source>
        <dbReference type="EMBL" id="CAG1862292.1"/>
    </source>
</evidence>